<sequence length="33" mass="3841">MSITYFLHILNNPLLKQICILLETLLAEELRLA</sequence>
<dbReference type="EMBL" id="EU952092">
    <property type="protein sequence ID" value="ACG24210.1"/>
    <property type="molecule type" value="mRNA"/>
</dbReference>
<proteinExistence type="evidence at transcript level"/>
<name>B6SH77_MAIZE</name>
<evidence type="ECO:0000313" key="1">
    <source>
        <dbReference type="EMBL" id="ACG24210.1"/>
    </source>
</evidence>
<protein>
    <submittedName>
        <fullName evidence="1">Uncharacterized protein</fullName>
    </submittedName>
</protein>
<accession>B6SH77</accession>
<reference evidence="1" key="1">
    <citation type="journal article" date="2009" name="Plant Mol. Biol.">
        <title>Insights into corn genes derived from large-scale cDNA sequencing.</title>
        <authorList>
            <person name="Alexandrov N.N."/>
            <person name="Brover V.V."/>
            <person name="Freidin S."/>
            <person name="Troukhan M.E."/>
            <person name="Tatarinova T.V."/>
            <person name="Zhang H."/>
            <person name="Swaller T.J."/>
            <person name="Lu Y.P."/>
            <person name="Bouck J."/>
            <person name="Flavell R.B."/>
            <person name="Feldmann K.A."/>
        </authorList>
    </citation>
    <scope>NUCLEOTIDE SEQUENCE</scope>
</reference>
<organism evidence="1">
    <name type="scientific">Zea mays</name>
    <name type="common">Maize</name>
    <dbReference type="NCBI Taxonomy" id="4577"/>
    <lineage>
        <taxon>Eukaryota</taxon>
        <taxon>Viridiplantae</taxon>
        <taxon>Streptophyta</taxon>
        <taxon>Embryophyta</taxon>
        <taxon>Tracheophyta</taxon>
        <taxon>Spermatophyta</taxon>
        <taxon>Magnoliopsida</taxon>
        <taxon>Liliopsida</taxon>
        <taxon>Poales</taxon>
        <taxon>Poaceae</taxon>
        <taxon>PACMAD clade</taxon>
        <taxon>Panicoideae</taxon>
        <taxon>Andropogonodae</taxon>
        <taxon>Andropogoneae</taxon>
        <taxon>Tripsacinae</taxon>
        <taxon>Zea</taxon>
    </lineage>
</organism>
<dbReference type="HOGENOM" id="CLU_3385433_0_0_1"/>
<dbReference type="AlphaFoldDB" id="B6SH77"/>